<keyword evidence="12" id="KW-1185">Reference proteome</keyword>
<dbReference type="AlphaFoldDB" id="A0A518G812"/>
<dbReference type="Pfam" id="PF02397">
    <property type="entry name" value="Bac_transf"/>
    <property type="match status" value="1"/>
</dbReference>
<feature type="transmembrane region" description="Helical" evidence="9">
    <location>
        <begin position="121"/>
        <end position="139"/>
    </location>
</feature>
<dbReference type="GO" id="GO:0089702">
    <property type="term" value="F:undecaprenyl-phosphate glucose phosphotransferase activity"/>
    <property type="evidence" value="ECO:0007669"/>
    <property type="project" value="UniProtKB-EC"/>
</dbReference>
<dbReference type="InterPro" id="IPR017475">
    <property type="entry name" value="EPS_sugar_tfrase"/>
</dbReference>
<evidence type="ECO:0000256" key="5">
    <source>
        <dbReference type="ARBA" id="ARBA00022679"/>
    </source>
</evidence>
<keyword evidence="8 9" id="KW-0472">Membrane</keyword>
<dbReference type="Proteomes" id="UP000318017">
    <property type="component" value="Chromosome"/>
</dbReference>
<feature type="transmembrane region" description="Helical" evidence="9">
    <location>
        <begin position="51"/>
        <end position="71"/>
    </location>
</feature>
<evidence type="ECO:0000256" key="9">
    <source>
        <dbReference type="SAM" id="Phobius"/>
    </source>
</evidence>
<organism evidence="11 12">
    <name type="scientific">Aureliella helgolandensis</name>
    <dbReference type="NCBI Taxonomy" id="2527968"/>
    <lineage>
        <taxon>Bacteria</taxon>
        <taxon>Pseudomonadati</taxon>
        <taxon>Planctomycetota</taxon>
        <taxon>Planctomycetia</taxon>
        <taxon>Pirellulales</taxon>
        <taxon>Pirellulaceae</taxon>
        <taxon>Aureliella</taxon>
    </lineage>
</organism>
<evidence type="ECO:0000313" key="12">
    <source>
        <dbReference type="Proteomes" id="UP000318017"/>
    </source>
</evidence>
<dbReference type="KEGG" id="ahel:Q31a_30400"/>
<dbReference type="NCBIfam" id="TIGR03025">
    <property type="entry name" value="EPS_sugtrans"/>
    <property type="match status" value="1"/>
</dbReference>
<keyword evidence="6 9" id="KW-0812">Transmembrane</keyword>
<reference evidence="11 12" key="1">
    <citation type="submission" date="2019-02" db="EMBL/GenBank/DDBJ databases">
        <title>Deep-cultivation of Planctomycetes and their phenomic and genomic characterization uncovers novel biology.</title>
        <authorList>
            <person name="Wiegand S."/>
            <person name="Jogler M."/>
            <person name="Boedeker C."/>
            <person name="Pinto D."/>
            <person name="Vollmers J."/>
            <person name="Rivas-Marin E."/>
            <person name="Kohn T."/>
            <person name="Peeters S.H."/>
            <person name="Heuer A."/>
            <person name="Rast P."/>
            <person name="Oberbeckmann S."/>
            <person name="Bunk B."/>
            <person name="Jeske O."/>
            <person name="Meyerdierks A."/>
            <person name="Storesund J.E."/>
            <person name="Kallscheuer N."/>
            <person name="Luecker S."/>
            <person name="Lage O.M."/>
            <person name="Pohl T."/>
            <person name="Merkel B.J."/>
            <person name="Hornburger P."/>
            <person name="Mueller R.-W."/>
            <person name="Bruemmer F."/>
            <person name="Labrenz M."/>
            <person name="Spormann A.M."/>
            <person name="Op den Camp H."/>
            <person name="Overmann J."/>
            <person name="Amann R."/>
            <person name="Jetten M.S.M."/>
            <person name="Mascher T."/>
            <person name="Medema M.H."/>
            <person name="Devos D.P."/>
            <person name="Kaster A.-K."/>
            <person name="Ovreas L."/>
            <person name="Rohde M."/>
            <person name="Galperin M.Y."/>
            <person name="Jogler C."/>
        </authorList>
    </citation>
    <scope>NUCLEOTIDE SEQUENCE [LARGE SCALE GENOMIC DNA]</scope>
    <source>
        <strain evidence="11 12">Q31a</strain>
    </source>
</reference>
<evidence type="ECO:0000313" key="11">
    <source>
        <dbReference type="EMBL" id="QDV24719.1"/>
    </source>
</evidence>
<feature type="domain" description="Bacterial sugar transferase" evidence="10">
    <location>
        <begin position="313"/>
        <end position="504"/>
    </location>
</feature>
<proteinExistence type="inferred from homology"/>
<evidence type="ECO:0000256" key="3">
    <source>
        <dbReference type="ARBA" id="ARBA00006464"/>
    </source>
</evidence>
<dbReference type="EC" id="2.7.8.31" evidence="11"/>
<dbReference type="GO" id="GO:0005886">
    <property type="term" value="C:plasma membrane"/>
    <property type="evidence" value="ECO:0007669"/>
    <property type="project" value="UniProtKB-SubCell"/>
</dbReference>
<evidence type="ECO:0000256" key="4">
    <source>
        <dbReference type="ARBA" id="ARBA00022475"/>
    </source>
</evidence>
<evidence type="ECO:0000256" key="7">
    <source>
        <dbReference type="ARBA" id="ARBA00022989"/>
    </source>
</evidence>
<dbReference type="EMBL" id="CP036298">
    <property type="protein sequence ID" value="QDV24719.1"/>
    <property type="molecule type" value="Genomic_DNA"/>
</dbReference>
<evidence type="ECO:0000256" key="2">
    <source>
        <dbReference type="ARBA" id="ARBA00004236"/>
    </source>
</evidence>
<keyword evidence="4" id="KW-1003">Cell membrane</keyword>
<protein>
    <submittedName>
        <fullName evidence="11">UDP-glucose:undecaprenyl-phosphate glucose-1-phosphate transferase</fullName>
        <ecNumber evidence="11">2.7.8.31</ecNumber>
    </submittedName>
</protein>
<evidence type="ECO:0000256" key="8">
    <source>
        <dbReference type="ARBA" id="ARBA00023136"/>
    </source>
</evidence>
<accession>A0A518G812</accession>
<dbReference type="RefSeq" id="WP_145078753.1">
    <property type="nucleotide sequence ID" value="NZ_CP036298.1"/>
</dbReference>
<evidence type="ECO:0000256" key="1">
    <source>
        <dbReference type="ARBA" id="ARBA00004141"/>
    </source>
</evidence>
<dbReference type="InterPro" id="IPR003362">
    <property type="entry name" value="Bact_transf"/>
</dbReference>
<evidence type="ECO:0000256" key="6">
    <source>
        <dbReference type="ARBA" id="ARBA00022692"/>
    </source>
</evidence>
<feature type="transmembrane region" description="Helical" evidence="9">
    <location>
        <begin position="91"/>
        <end position="109"/>
    </location>
</feature>
<feature type="transmembrane region" description="Helical" evidence="9">
    <location>
        <begin position="315"/>
        <end position="339"/>
    </location>
</feature>
<dbReference type="PANTHER" id="PTHR30576:SF4">
    <property type="entry name" value="UNDECAPRENYL-PHOSPHATE GALACTOSE PHOSPHOTRANSFERASE"/>
    <property type="match status" value="1"/>
</dbReference>
<comment type="similarity">
    <text evidence="3">Belongs to the bacterial sugar transferase family.</text>
</comment>
<dbReference type="PANTHER" id="PTHR30576">
    <property type="entry name" value="COLANIC BIOSYNTHESIS UDP-GLUCOSE LIPID CARRIER TRANSFERASE"/>
    <property type="match status" value="1"/>
</dbReference>
<comment type="subcellular location">
    <subcellularLocation>
        <location evidence="2">Cell membrane</location>
    </subcellularLocation>
    <subcellularLocation>
        <location evidence="1">Membrane</location>
        <topology evidence="1">Multi-pass membrane protein</topology>
    </subcellularLocation>
</comment>
<sequence>MAAALQNRALDVSGEVVSGEVTVSRMENDQQSNKSERPKMVGTTSGLPMRALYLLSDTLSVLGSIFLAEILSQLPHLPYLHPISSVQAKGYVMLAIGLLLVGWLQRSYGAIPPKPVRQFRGWVLGALSVWLGTTIVLKLFGTFQISLFCKLGVGAFLAFLVAAFCRATCRSLFGTADWWGTRVIVVSTESLSLDTQLQLAREPQWGLRPVGYVSDVPSTAISSDIAPWLGSINELEVVAKASKVNRAMMAVDSFEHELFVALATRTQSQLRHWIIIPPLEGFPSLWLEECEAARLPAISVTNQLTNPGAYAAKRFIDLSITAFAGLLLLPLIAALALLIKVTTGASAFFDSERIGRGGKRFYAKKFCTMRPNADKLLAEYLARNPQEAAEWSSTYKLKNDPRITWIGNLLRQTSLDELPQLWNVLIGDMSLVGPRPILPDEAEKYGSSYMHYREVLPGITGLWQVSGRNNTSYQERIELVDYYVLNWSVWLDLYILACTVKVVLFKEGAY</sequence>
<keyword evidence="5 11" id="KW-0808">Transferase</keyword>
<feature type="transmembrane region" description="Helical" evidence="9">
    <location>
        <begin position="145"/>
        <end position="165"/>
    </location>
</feature>
<evidence type="ECO:0000259" key="10">
    <source>
        <dbReference type="Pfam" id="PF02397"/>
    </source>
</evidence>
<gene>
    <name evidence="11" type="primary">gumD_1</name>
    <name evidence="11" type="ORF">Q31a_30400</name>
</gene>
<name>A0A518G812_9BACT</name>
<keyword evidence="7 9" id="KW-1133">Transmembrane helix</keyword>
<dbReference type="OrthoDB" id="9766874at2"/>